<evidence type="ECO:0000313" key="3">
    <source>
        <dbReference type="Proteomes" id="UP000189670"/>
    </source>
</evidence>
<dbReference type="Proteomes" id="UP000189670">
    <property type="component" value="Unassembled WGS sequence"/>
</dbReference>
<sequence length="211" mass="23023">MIIIIVNNKGGTGKTTTTVNLSAALAHNGYRVLMIDLDSQSSASVSLGIPWNKLRPSIADVLYQQVPVHEAIRRSIMPGLDIITSDIELANCDLMLSEVVGRENRLKESLDAVTPYYDFVLCDCPPSISLLSVTALVAADQYIIPVTPEYLALEGLISWMNVVKRVEKGIGTANDLMGILLTLVNPGLGDTKKYQSLFGVIIVIKFLTQKY</sequence>
<evidence type="ECO:0000313" key="2">
    <source>
        <dbReference type="EMBL" id="ETR74102.1"/>
    </source>
</evidence>
<reference evidence="3" key="1">
    <citation type="submission" date="2012-11" db="EMBL/GenBank/DDBJ databases">
        <authorList>
            <person name="Lucero-Rivera Y.E."/>
            <person name="Tovar-Ramirez D."/>
        </authorList>
    </citation>
    <scope>NUCLEOTIDE SEQUENCE [LARGE SCALE GENOMIC DNA]</scope>
    <source>
        <strain evidence="3">Araruama</strain>
    </source>
</reference>
<dbReference type="CDD" id="cd02042">
    <property type="entry name" value="ParAB_family"/>
    <property type="match status" value="1"/>
</dbReference>
<dbReference type="Gene3D" id="3.40.50.300">
    <property type="entry name" value="P-loop containing nucleotide triphosphate hydrolases"/>
    <property type="match status" value="1"/>
</dbReference>
<protein>
    <submittedName>
        <fullName evidence="2">Chromosome partitioning protein</fullName>
    </submittedName>
</protein>
<dbReference type="PANTHER" id="PTHR13696:SF52">
    <property type="entry name" value="PARA FAMILY PROTEIN CT_582"/>
    <property type="match status" value="1"/>
</dbReference>
<dbReference type="InterPro" id="IPR027417">
    <property type="entry name" value="P-loop_NTPase"/>
</dbReference>
<organism evidence="2 3">
    <name type="scientific">Candidatus Magnetoglobus multicellularis str. Araruama</name>
    <dbReference type="NCBI Taxonomy" id="890399"/>
    <lineage>
        <taxon>Bacteria</taxon>
        <taxon>Pseudomonadati</taxon>
        <taxon>Thermodesulfobacteriota</taxon>
        <taxon>Desulfobacteria</taxon>
        <taxon>Desulfobacterales</taxon>
        <taxon>Desulfobacteraceae</taxon>
        <taxon>Candidatus Magnetoglobus</taxon>
    </lineage>
</organism>
<dbReference type="FunFam" id="3.40.50.300:FF:000285">
    <property type="entry name" value="Sporulation initiation inhibitor Soj"/>
    <property type="match status" value="1"/>
</dbReference>
<dbReference type="SUPFAM" id="SSF52540">
    <property type="entry name" value="P-loop containing nucleoside triphosphate hydrolases"/>
    <property type="match status" value="1"/>
</dbReference>
<dbReference type="InterPro" id="IPR025669">
    <property type="entry name" value="AAA_dom"/>
</dbReference>
<dbReference type="PANTHER" id="PTHR13696">
    <property type="entry name" value="P-LOOP CONTAINING NUCLEOSIDE TRIPHOSPHATE HYDROLASE"/>
    <property type="match status" value="1"/>
</dbReference>
<name>A0A1V1PGS1_9BACT</name>
<gene>
    <name evidence="2" type="ORF">OMM_00459</name>
</gene>
<feature type="domain" description="AAA" evidence="1">
    <location>
        <begin position="2"/>
        <end position="169"/>
    </location>
</feature>
<comment type="caution">
    <text evidence="2">The sequence shown here is derived from an EMBL/GenBank/DDBJ whole genome shotgun (WGS) entry which is preliminary data.</text>
</comment>
<dbReference type="EMBL" id="ATBP01000021">
    <property type="protein sequence ID" value="ETR74102.1"/>
    <property type="molecule type" value="Genomic_DNA"/>
</dbReference>
<evidence type="ECO:0000259" key="1">
    <source>
        <dbReference type="Pfam" id="PF13614"/>
    </source>
</evidence>
<dbReference type="AlphaFoldDB" id="A0A1V1PGS1"/>
<dbReference type="InterPro" id="IPR050678">
    <property type="entry name" value="DNA_Partitioning_ATPase"/>
</dbReference>
<dbReference type="Pfam" id="PF13614">
    <property type="entry name" value="AAA_31"/>
    <property type="match status" value="1"/>
</dbReference>
<proteinExistence type="predicted"/>
<accession>A0A1V1PGS1</accession>